<keyword evidence="1" id="KW-0472">Membrane</keyword>
<proteinExistence type="predicted"/>
<dbReference type="InterPro" id="IPR002656">
    <property type="entry name" value="Acyl_transf_3_dom"/>
</dbReference>
<dbReference type="EMBL" id="JAUCGR010000001">
    <property type="protein sequence ID" value="MDM7830699.1"/>
    <property type="molecule type" value="Genomic_DNA"/>
</dbReference>
<feature type="transmembrane region" description="Helical" evidence="1">
    <location>
        <begin position="190"/>
        <end position="208"/>
    </location>
</feature>
<feature type="transmembrane region" description="Helical" evidence="1">
    <location>
        <begin position="271"/>
        <end position="293"/>
    </location>
</feature>
<keyword evidence="4" id="KW-0808">Transferase</keyword>
<gene>
    <name evidence="4" type="ORF">QRT05_05095</name>
</gene>
<dbReference type="Pfam" id="PF19040">
    <property type="entry name" value="SGNH"/>
    <property type="match status" value="1"/>
</dbReference>
<dbReference type="InterPro" id="IPR050879">
    <property type="entry name" value="Acyltransferase_3"/>
</dbReference>
<feature type="domain" description="SGNH" evidence="3">
    <location>
        <begin position="433"/>
        <end position="658"/>
    </location>
</feature>
<accession>A0ABT7S4Z6</accession>
<sequence length="668" mass="70946">MTSLAPAVTAPEVARTRHRPDIQGLRALAVLLVLVYHAGVPWLRGGYVGVDVFFVVSGFLITGLILREIDRTGRLRLGAFYARRMRRLLPATAVVFATVAALTLLVLPVTRWNTTAQDLLASSLYVENWLLARRSVDYLSQGAAASPVQHFWSLGVEEQFYVVWPLTLVALLAVLHVLRRHRPVSRRAIAVGILVIIVPSVLASVVLTDRSPARAYFVTPTRLWELGVGALLAVVAARLTGLSARVRVALAASGLIGIVLAAVVMDEHTPFPGYAAALPTLATAAVIAAGIGATRAAVPALELPGAQWVGGLSYSLYLWHWPLLVVAAAWFGGRQGQLGWPAGLAVVAFSFVPAWLTFRLVEQPLHHSPALARSTTRSLAVGALCVTIGIASAMAVDRAAPRSGTLEAQLWTIADDIPDTYGDGCQPTSSDARPLSCTYGDADSSTVVALVGDSHAAQWEPALRLLAERDGWQLRTYVKSACLYADVDVADNSTGRPDAACSRWVDAVTQRLVADPPDLVVTSQTGAYRVAGRVQDDRDASLPALAAGLSSTWDTLSTADTTVAVLVDNPLFEFDVPDCVARHLDDLAVCSVDTGTALARSGQPIQAAALDHSAAAVPIDLTDVLCDDTCPAATSTTVHMRDAGHLATTYVRSLAPELQARLEPLLAP</sequence>
<feature type="transmembrane region" description="Helical" evidence="1">
    <location>
        <begin position="160"/>
        <end position="178"/>
    </location>
</feature>
<evidence type="ECO:0000313" key="4">
    <source>
        <dbReference type="EMBL" id="MDM7830699.1"/>
    </source>
</evidence>
<dbReference type="Pfam" id="PF01757">
    <property type="entry name" value="Acyl_transf_3"/>
    <property type="match status" value="1"/>
</dbReference>
<keyword evidence="1" id="KW-1133">Transmembrane helix</keyword>
<protein>
    <submittedName>
        <fullName evidence="4">Acyltransferase family protein</fullName>
        <ecNumber evidence="4">2.3.1.-</ecNumber>
    </submittedName>
</protein>
<name>A0ABT7S4Z6_9CELL</name>
<feature type="transmembrane region" description="Helical" evidence="1">
    <location>
        <begin position="248"/>
        <end position="265"/>
    </location>
</feature>
<organism evidence="4 5">
    <name type="scientific">Cellulomonas edaphi</name>
    <dbReference type="NCBI Taxonomy" id="3053468"/>
    <lineage>
        <taxon>Bacteria</taxon>
        <taxon>Bacillati</taxon>
        <taxon>Actinomycetota</taxon>
        <taxon>Actinomycetes</taxon>
        <taxon>Micrococcales</taxon>
        <taxon>Cellulomonadaceae</taxon>
        <taxon>Cellulomonas</taxon>
    </lineage>
</organism>
<dbReference type="RefSeq" id="WP_289445859.1">
    <property type="nucleotide sequence ID" value="NZ_JAUCGR010000001.1"/>
</dbReference>
<dbReference type="EC" id="2.3.1.-" evidence="4"/>
<feature type="transmembrane region" description="Helical" evidence="1">
    <location>
        <begin position="314"/>
        <end position="332"/>
    </location>
</feature>
<evidence type="ECO:0000313" key="5">
    <source>
        <dbReference type="Proteomes" id="UP001321453"/>
    </source>
</evidence>
<dbReference type="GO" id="GO:0016746">
    <property type="term" value="F:acyltransferase activity"/>
    <property type="evidence" value="ECO:0007669"/>
    <property type="project" value="UniProtKB-KW"/>
</dbReference>
<feature type="transmembrane region" description="Helical" evidence="1">
    <location>
        <begin position="379"/>
        <end position="396"/>
    </location>
</feature>
<dbReference type="PANTHER" id="PTHR23028:SF53">
    <property type="entry name" value="ACYL_TRANSF_3 DOMAIN-CONTAINING PROTEIN"/>
    <property type="match status" value="1"/>
</dbReference>
<feature type="transmembrane region" description="Helical" evidence="1">
    <location>
        <begin position="88"/>
        <end position="109"/>
    </location>
</feature>
<dbReference type="Proteomes" id="UP001321453">
    <property type="component" value="Unassembled WGS sequence"/>
</dbReference>
<feature type="domain" description="Acyltransferase 3" evidence="2">
    <location>
        <begin position="21"/>
        <end position="358"/>
    </location>
</feature>
<evidence type="ECO:0000259" key="2">
    <source>
        <dbReference type="Pfam" id="PF01757"/>
    </source>
</evidence>
<evidence type="ECO:0000256" key="1">
    <source>
        <dbReference type="SAM" id="Phobius"/>
    </source>
</evidence>
<feature type="transmembrane region" description="Helical" evidence="1">
    <location>
        <begin position="338"/>
        <end position="358"/>
    </location>
</feature>
<evidence type="ECO:0000259" key="3">
    <source>
        <dbReference type="Pfam" id="PF19040"/>
    </source>
</evidence>
<comment type="caution">
    <text evidence="4">The sequence shown here is derived from an EMBL/GenBank/DDBJ whole genome shotgun (WGS) entry which is preliminary data.</text>
</comment>
<dbReference type="InterPro" id="IPR043968">
    <property type="entry name" value="SGNH"/>
</dbReference>
<keyword evidence="4" id="KW-0012">Acyltransferase</keyword>
<feature type="transmembrane region" description="Helical" evidence="1">
    <location>
        <begin position="223"/>
        <end position="241"/>
    </location>
</feature>
<feature type="transmembrane region" description="Helical" evidence="1">
    <location>
        <begin position="25"/>
        <end position="43"/>
    </location>
</feature>
<reference evidence="4 5" key="1">
    <citation type="submission" date="2023-06" db="EMBL/GenBank/DDBJ databases">
        <title>Cellulomonas sp. MW9 Whole genome sequence.</title>
        <authorList>
            <person name="Park S."/>
        </authorList>
    </citation>
    <scope>NUCLEOTIDE SEQUENCE [LARGE SCALE GENOMIC DNA]</scope>
    <source>
        <strain evidence="4 5">MW9</strain>
    </source>
</reference>
<keyword evidence="5" id="KW-1185">Reference proteome</keyword>
<dbReference type="PANTHER" id="PTHR23028">
    <property type="entry name" value="ACETYLTRANSFERASE"/>
    <property type="match status" value="1"/>
</dbReference>
<keyword evidence="1" id="KW-0812">Transmembrane</keyword>
<feature type="transmembrane region" description="Helical" evidence="1">
    <location>
        <begin position="49"/>
        <end position="67"/>
    </location>
</feature>